<accession>A0A5B8XVF5</accession>
<dbReference type="OrthoDB" id="5480941at2"/>
<dbReference type="AlphaFoldDB" id="A0A5B8XVF5"/>
<dbReference type="PROSITE" id="PS51257">
    <property type="entry name" value="PROKAR_LIPOPROTEIN"/>
    <property type="match status" value="1"/>
</dbReference>
<dbReference type="RefSeq" id="WP_146962833.1">
    <property type="nucleotide sequence ID" value="NZ_CP042467.1"/>
</dbReference>
<reference evidence="1 2" key="1">
    <citation type="submission" date="2019-08" db="EMBL/GenBank/DDBJ databases">
        <authorList>
            <person name="Liang Q."/>
        </authorList>
    </citation>
    <scope>NUCLEOTIDE SEQUENCE [LARGE SCALE GENOMIC DNA]</scope>
    <source>
        <strain evidence="1 2">V1718</strain>
    </source>
</reference>
<sequence>MNGKVHSLTLLSVFLFGLTVSCSNIEFEFGPYSIQEMDIVYSEQEDVTFLTWRLREDADLDRVRFEVKEGDVWENLDLKEAIFPSAPFKCGASWCFQYQWDGYRSWTGPPLRSVHEDEGYFASREARTREVGTTISIQPIALGKNDSIDPVLEDGVALLQPPTRRNFDWELRTGAFPCEGTALFGGELSPFAAVSDPTWVEVDACLVVWAKRRDERRLEVFSPVKPAAQTFWVEARYTPEVEEAPIAYNILFDLEIPSPERCREVQDTISDLFRESFGARGELAELGTYYPVDPSTGESFDGCAQSSTQDYPTSSMIRDADVFARRYDPSPIKVVWIYVNNIDVPPNSRLEAHFNAISEEEFNRSTFVWGLGANGLLQSGLDWGEAMGWRPIEDRTLSRDIRARARAILPFKTMLHDDSTRVKIDPPEVEVEKFKLCASNPRSIEKIGLGRQPPTIYRTDIIGWVPWTDEFEIFYFLEGLEEQRAVPNNEYIRHEIVTVYEFCTRFCANPFRTQGGLDVESWTDPQFEPGMQVCQWEG</sequence>
<organism evidence="1 2">
    <name type="scientific">Microvenator marinus</name>
    <dbReference type="NCBI Taxonomy" id="2600177"/>
    <lineage>
        <taxon>Bacteria</taxon>
        <taxon>Deltaproteobacteria</taxon>
        <taxon>Bradymonadales</taxon>
        <taxon>Microvenatoraceae</taxon>
        <taxon>Microvenator</taxon>
    </lineage>
</organism>
<evidence type="ECO:0000313" key="2">
    <source>
        <dbReference type="Proteomes" id="UP000321595"/>
    </source>
</evidence>
<evidence type="ECO:0000313" key="1">
    <source>
        <dbReference type="EMBL" id="QED29600.1"/>
    </source>
</evidence>
<dbReference type="KEGG" id="bbae:FRD01_20645"/>
<gene>
    <name evidence="1" type="ORF">FRD01_20645</name>
</gene>
<protein>
    <submittedName>
        <fullName evidence="1">Uncharacterized protein</fullName>
    </submittedName>
</protein>
<dbReference type="EMBL" id="CP042467">
    <property type="protein sequence ID" value="QED29600.1"/>
    <property type="molecule type" value="Genomic_DNA"/>
</dbReference>
<keyword evidence="2" id="KW-1185">Reference proteome</keyword>
<name>A0A5B8XVF5_9DELT</name>
<proteinExistence type="predicted"/>
<dbReference type="Proteomes" id="UP000321595">
    <property type="component" value="Chromosome"/>
</dbReference>